<gene>
    <name evidence="3" type="ORF">GTP91_31425</name>
</gene>
<evidence type="ECO:0000313" key="4">
    <source>
        <dbReference type="Proteomes" id="UP000470302"/>
    </source>
</evidence>
<dbReference type="RefSeq" id="WP_161100268.1">
    <property type="nucleotide sequence ID" value="NZ_WWCW01000243.1"/>
</dbReference>
<evidence type="ECO:0000313" key="3">
    <source>
        <dbReference type="EMBL" id="MYM91676.1"/>
    </source>
</evidence>
<reference evidence="3 4" key="1">
    <citation type="submission" date="2020-01" db="EMBL/GenBank/DDBJ databases">
        <title>Novel species isolated from a subtropical stream in China.</title>
        <authorList>
            <person name="Lu H."/>
        </authorList>
    </citation>
    <scope>NUCLEOTIDE SEQUENCE [LARGE SCALE GENOMIC DNA]</scope>
    <source>
        <strain evidence="3 4">FT82W</strain>
    </source>
</reference>
<dbReference type="NCBIfam" id="TIGR02595">
    <property type="entry name" value="PEP_CTERM"/>
    <property type="match status" value="1"/>
</dbReference>
<comment type="caution">
    <text evidence="3">The sequence shown here is derived from an EMBL/GenBank/DDBJ whole genome shotgun (WGS) entry which is preliminary data.</text>
</comment>
<feature type="domain" description="Ice-binding protein C-terminal" evidence="2">
    <location>
        <begin position="183"/>
        <end position="207"/>
    </location>
</feature>
<dbReference type="PROSITE" id="PS51257">
    <property type="entry name" value="PROKAR_LIPOPROTEIN"/>
    <property type="match status" value="1"/>
</dbReference>
<dbReference type="Pfam" id="PF07589">
    <property type="entry name" value="PEP-CTERM"/>
    <property type="match status" value="1"/>
</dbReference>
<protein>
    <submittedName>
        <fullName evidence="3">PEP-CTERM sorting domain-containing protein</fullName>
    </submittedName>
</protein>
<dbReference type="NCBIfam" id="NF038129">
    <property type="entry name" value="PEP_NF038129"/>
    <property type="match status" value="1"/>
</dbReference>
<dbReference type="Proteomes" id="UP000470302">
    <property type="component" value="Unassembled WGS sequence"/>
</dbReference>
<feature type="signal peptide" evidence="1">
    <location>
        <begin position="1"/>
        <end position="29"/>
    </location>
</feature>
<keyword evidence="1" id="KW-0732">Signal</keyword>
<dbReference type="EMBL" id="WWCW01000243">
    <property type="protein sequence ID" value="MYM91676.1"/>
    <property type="molecule type" value="Genomic_DNA"/>
</dbReference>
<accession>A0A845GEN1</accession>
<dbReference type="InterPro" id="IPR013424">
    <property type="entry name" value="Ice-binding_C"/>
</dbReference>
<proteinExistence type="predicted"/>
<evidence type="ECO:0000256" key="1">
    <source>
        <dbReference type="SAM" id="SignalP"/>
    </source>
</evidence>
<name>A0A845GEN1_9BURK</name>
<organism evidence="3 4">
    <name type="scientific">Duganella vulcania</name>
    <dbReference type="NCBI Taxonomy" id="2692166"/>
    <lineage>
        <taxon>Bacteria</taxon>
        <taxon>Pseudomonadati</taxon>
        <taxon>Pseudomonadota</taxon>
        <taxon>Betaproteobacteria</taxon>
        <taxon>Burkholderiales</taxon>
        <taxon>Oxalobacteraceae</taxon>
        <taxon>Telluria group</taxon>
        <taxon>Duganella</taxon>
    </lineage>
</organism>
<dbReference type="AlphaFoldDB" id="A0A845GEN1"/>
<sequence>MFKPNFSLTLRHAAMALALGVACAGAASAQTLHVELNTASLVNAGFLDLQFNPANTPASFASATISHLSGFGDLSGVTLIGDVQQNAGGFVFGNTTDYNDLFQGISFGGKVSFDVTFAGLPDASPAALQSKFAVSLFGADGTTALGNFNPQDGTLMSITWQPTAGAGMVSSDITDHAIAGVSAVPEPSTWAMLGAGLALVGFARRRKLSA</sequence>
<evidence type="ECO:0000259" key="2">
    <source>
        <dbReference type="Pfam" id="PF07589"/>
    </source>
</evidence>
<feature type="chain" id="PRO_5032665817" evidence="1">
    <location>
        <begin position="30"/>
        <end position="210"/>
    </location>
</feature>